<protein>
    <submittedName>
        <fullName evidence="1">Uncharacterized protein</fullName>
    </submittedName>
</protein>
<name>A0A2J6RPS5_HYAVF</name>
<accession>A0A2J6RPS5</accession>
<dbReference type="EMBL" id="KZ613945">
    <property type="protein sequence ID" value="PMD40513.1"/>
    <property type="molecule type" value="Genomic_DNA"/>
</dbReference>
<evidence type="ECO:0000313" key="1">
    <source>
        <dbReference type="EMBL" id="PMD40513.1"/>
    </source>
</evidence>
<proteinExistence type="predicted"/>
<dbReference type="Proteomes" id="UP000235786">
    <property type="component" value="Unassembled WGS sequence"/>
</dbReference>
<reference evidence="1 2" key="1">
    <citation type="submission" date="2016-04" db="EMBL/GenBank/DDBJ databases">
        <title>A degradative enzymes factory behind the ericoid mycorrhizal symbiosis.</title>
        <authorList>
            <consortium name="DOE Joint Genome Institute"/>
            <person name="Martino E."/>
            <person name="Morin E."/>
            <person name="Grelet G."/>
            <person name="Kuo A."/>
            <person name="Kohler A."/>
            <person name="Daghino S."/>
            <person name="Barry K."/>
            <person name="Choi C."/>
            <person name="Cichocki N."/>
            <person name="Clum A."/>
            <person name="Copeland A."/>
            <person name="Hainaut M."/>
            <person name="Haridas S."/>
            <person name="Labutti K."/>
            <person name="Lindquist E."/>
            <person name="Lipzen A."/>
            <person name="Khouja H.-R."/>
            <person name="Murat C."/>
            <person name="Ohm R."/>
            <person name="Olson A."/>
            <person name="Spatafora J."/>
            <person name="Veneault-Fourrey C."/>
            <person name="Henrissat B."/>
            <person name="Grigoriev I."/>
            <person name="Martin F."/>
            <person name="Perotto S."/>
        </authorList>
    </citation>
    <scope>NUCLEOTIDE SEQUENCE [LARGE SCALE GENOMIC DNA]</scope>
    <source>
        <strain evidence="1 2">F</strain>
    </source>
</reference>
<dbReference type="AlphaFoldDB" id="A0A2J6RPS5"/>
<sequence length="148" mass="16774">MAENSCELNGNGEKVKIENPAEHMLWQPRNDGALKQEPLWHLRVSVLKDQEGQGDAPSRRFAFKSMHHLTHAVNQLESAFSDTFELRKCGVETPDAQGGRVNDGRTENITIEFDTETAKQGWSKFLKTLGDLEDEWQREAEHEGLSVL</sequence>
<dbReference type="OrthoDB" id="5290671at2759"/>
<evidence type="ECO:0000313" key="2">
    <source>
        <dbReference type="Proteomes" id="UP000235786"/>
    </source>
</evidence>
<keyword evidence="2" id="KW-1185">Reference proteome</keyword>
<gene>
    <name evidence="1" type="ORF">L207DRAFT_528849</name>
</gene>
<organism evidence="1 2">
    <name type="scientific">Hyaloscypha variabilis (strain UAMH 11265 / GT02V1 / F)</name>
    <name type="common">Meliniomyces variabilis</name>
    <dbReference type="NCBI Taxonomy" id="1149755"/>
    <lineage>
        <taxon>Eukaryota</taxon>
        <taxon>Fungi</taxon>
        <taxon>Dikarya</taxon>
        <taxon>Ascomycota</taxon>
        <taxon>Pezizomycotina</taxon>
        <taxon>Leotiomycetes</taxon>
        <taxon>Helotiales</taxon>
        <taxon>Hyaloscyphaceae</taxon>
        <taxon>Hyaloscypha</taxon>
        <taxon>Hyaloscypha variabilis</taxon>
    </lineage>
</organism>